<proteinExistence type="predicted"/>
<dbReference type="RefSeq" id="WP_283444144.1">
    <property type="nucleotide sequence ID" value="NZ_FXUL01000018.1"/>
</dbReference>
<accession>A0ABY1QJS9</accession>
<organism evidence="2 3">
    <name type="scientific">Noviherbaspirillum suwonense</name>
    <dbReference type="NCBI Taxonomy" id="1224511"/>
    <lineage>
        <taxon>Bacteria</taxon>
        <taxon>Pseudomonadati</taxon>
        <taxon>Pseudomonadota</taxon>
        <taxon>Betaproteobacteria</taxon>
        <taxon>Burkholderiales</taxon>
        <taxon>Oxalobacteraceae</taxon>
        <taxon>Noviherbaspirillum</taxon>
    </lineage>
</organism>
<protein>
    <recommendedName>
        <fullName evidence="4">AP2/ERF domain-containing protein</fullName>
    </recommendedName>
</protein>
<evidence type="ECO:0008006" key="4">
    <source>
        <dbReference type="Google" id="ProtNLM"/>
    </source>
</evidence>
<feature type="region of interest" description="Disordered" evidence="1">
    <location>
        <begin position="114"/>
        <end position="133"/>
    </location>
</feature>
<comment type="caution">
    <text evidence="2">The sequence shown here is derived from an EMBL/GenBank/DDBJ whole genome shotgun (WGS) entry which is preliminary data.</text>
</comment>
<keyword evidence="3" id="KW-1185">Reference proteome</keyword>
<dbReference type="Proteomes" id="UP001158049">
    <property type="component" value="Unassembled WGS sequence"/>
</dbReference>
<evidence type="ECO:0000313" key="3">
    <source>
        <dbReference type="Proteomes" id="UP001158049"/>
    </source>
</evidence>
<sequence>MVKLYVNPNAGKGPSAVPKAWGFESSGQADTIFWGSLNRKWTVDQKAAGYGLDTARQKVREGYFYIGHFASREAAYKFAEAWTEGRSGKAYQHDPSNVEQSAIAEGLRTLGQKARAVTSPVPSAPPPPAPRQQKQDLKFFEKVTAQGSNAADPGFVLDF</sequence>
<evidence type="ECO:0000256" key="1">
    <source>
        <dbReference type="SAM" id="MobiDB-lite"/>
    </source>
</evidence>
<name>A0ABY1QJS9_9BURK</name>
<evidence type="ECO:0000313" key="2">
    <source>
        <dbReference type="EMBL" id="SMP72693.1"/>
    </source>
</evidence>
<reference evidence="2 3" key="1">
    <citation type="submission" date="2017-05" db="EMBL/GenBank/DDBJ databases">
        <authorList>
            <person name="Varghese N."/>
            <person name="Submissions S."/>
        </authorList>
    </citation>
    <scope>NUCLEOTIDE SEQUENCE [LARGE SCALE GENOMIC DNA]</scope>
    <source>
        <strain evidence="2 3">DSM 26001</strain>
    </source>
</reference>
<gene>
    <name evidence="2" type="ORF">SAMN06295970_11893</name>
</gene>
<dbReference type="EMBL" id="FXUL01000018">
    <property type="protein sequence ID" value="SMP72693.1"/>
    <property type="molecule type" value="Genomic_DNA"/>
</dbReference>